<evidence type="ECO:0000256" key="1">
    <source>
        <dbReference type="SAM" id="MobiDB-lite"/>
    </source>
</evidence>
<accession>A0A917CSS3</accession>
<sequence length="63" mass="6991">MKNEQGNGSELESRSGMPNANELEEAGVGRTEQDTAFPPDADPDWQELYRIIRKSVLALRSGK</sequence>
<evidence type="ECO:0000313" key="2">
    <source>
        <dbReference type="EMBL" id="GGF98367.1"/>
    </source>
</evidence>
<proteinExistence type="predicted"/>
<reference evidence="2" key="1">
    <citation type="journal article" date="2014" name="Int. J. Syst. Evol. Microbiol.">
        <title>Complete genome sequence of Corynebacterium casei LMG S-19264T (=DSM 44701T), isolated from a smear-ripened cheese.</title>
        <authorList>
            <consortium name="US DOE Joint Genome Institute (JGI-PGF)"/>
            <person name="Walter F."/>
            <person name="Albersmeier A."/>
            <person name="Kalinowski J."/>
            <person name="Ruckert C."/>
        </authorList>
    </citation>
    <scope>NUCLEOTIDE SEQUENCE</scope>
    <source>
        <strain evidence="2">CGMCC 1.12987</strain>
    </source>
</reference>
<dbReference type="EMBL" id="BMGR01000004">
    <property type="protein sequence ID" value="GGF98367.1"/>
    <property type="molecule type" value="Genomic_DNA"/>
</dbReference>
<evidence type="ECO:0000313" key="3">
    <source>
        <dbReference type="Proteomes" id="UP000644756"/>
    </source>
</evidence>
<dbReference type="Proteomes" id="UP000644756">
    <property type="component" value="Unassembled WGS sequence"/>
</dbReference>
<gene>
    <name evidence="2" type="ORF">GCM10010916_14520</name>
</gene>
<feature type="region of interest" description="Disordered" evidence="1">
    <location>
        <begin position="1"/>
        <end position="45"/>
    </location>
</feature>
<dbReference type="RefSeq" id="WP_188530396.1">
    <property type="nucleotide sequence ID" value="NZ_BMGR01000004.1"/>
</dbReference>
<feature type="compositionally biased region" description="Polar residues" evidence="1">
    <location>
        <begin position="1"/>
        <end position="10"/>
    </location>
</feature>
<reference evidence="2" key="2">
    <citation type="submission" date="2020-09" db="EMBL/GenBank/DDBJ databases">
        <authorList>
            <person name="Sun Q."/>
            <person name="Zhou Y."/>
        </authorList>
    </citation>
    <scope>NUCLEOTIDE SEQUENCE</scope>
    <source>
        <strain evidence="2">CGMCC 1.12987</strain>
    </source>
</reference>
<comment type="caution">
    <text evidence="2">The sequence shown here is derived from an EMBL/GenBank/DDBJ whole genome shotgun (WGS) entry which is preliminary data.</text>
</comment>
<keyword evidence="3" id="KW-1185">Reference proteome</keyword>
<dbReference type="AlphaFoldDB" id="A0A917CSS3"/>
<organism evidence="2 3">
    <name type="scientific">Paenibacillus abyssi</name>
    <dbReference type="NCBI Taxonomy" id="1340531"/>
    <lineage>
        <taxon>Bacteria</taxon>
        <taxon>Bacillati</taxon>
        <taxon>Bacillota</taxon>
        <taxon>Bacilli</taxon>
        <taxon>Bacillales</taxon>
        <taxon>Paenibacillaceae</taxon>
        <taxon>Paenibacillus</taxon>
    </lineage>
</organism>
<name>A0A917CSS3_9BACL</name>
<protein>
    <submittedName>
        <fullName evidence="2">Uncharacterized protein</fullName>
    </submittedName>
</protein>